<feature type="compositionally biased region" description="Low complexity" evidence="1">
    <location>
        <begin position="1"/>
        <end position="10"/>
    </location>
</feature>
<feature type="region of interest" description="Disordered" evidence="1">
    <location>
        <begin position="1"/>
        <end position="38"/>
    </location>
</feature>
<evidence type="ECO:0000313" key="3">
    <source>
        <dbReference type="Proteomes" id="UP000299102"/>
    </source>
</evidence>
<accession>A0A4C1WM71</accession>
<gene>
    <name evidence="2" type="ORF">EVAR_85437_1</name>
</gene>
<name>A0A4C1WM71_EUMVA</name>
<protein>
    <submittedName>
        <fullName evidence="2">Uncharacterized protein</fullName>
    </submittedName>
</protein>
<evidence type="ECO:0000313" key="2">
    <source>
        <dbReference type="EMBL" id="GBP51225.1"/>
    </source>
</evidence>
<dbReference type="OrthoDB" id="425681at2759"/>
<organism evidence="2 3">
    <name type="scientific">Eumeta variegata</name>
    <name type="common">Bagworm moth</name>
    <name type="synonym">Eumeta japonica</name>
    <dbReference type="NCBI Taxonomy" id="151549"/>
    <lineage>
        <taxon>Eukaryota</taxon>
        <taxon>Metazoa</taxon>
        <taxon>Ecdysozoa</taxon>
        <taxon>Arthropoda</taxon>
        <taxon>Hexapoda</taxon>
        <taxon>Insecta</taxon>
        <taxon>Pterygota</taxon>
        <taxon>Neoptera</taxon>
        <taxon>Endopterygota</taxon>
        <taxon>Lepidoptera</taxon>
        <taxon>Glossata</taxon>
        <taxon>Ditrysia</taxon>
        <taxon>Tineoidea</taxon>
        <taxon>Psychidae</taxon>
        <taxon>Oiketicinae</taxon>
        <taxon>Eumeta</taxon>
    </lineage>
</organism>
<reference evidence="2 3" key="1">
    <citation type="journal article" date="2019" name="Commun. Biol.">
        <title>The bagworm genome reveals a unique fibroin gene that provides high tensile strength.</title>
        <authorList>
            <person name="Kono N."/>
            <person name="Nakamura H."/>
            <person name="Ohtoshi R."/>
            <person name="Tomita M."/>
            <person name="Numata K."/>
            <person name="Arakawa K."/>
        </authorList>
    </citation>
    <scope>NUCLEOTIDE SEQUENCE [LARGE SCALE GENOMIC DNA]</scope>
</reference>
<dbReference type="AlphaFoldDB" id="A0A4C1WM71"/>
<sequence>MPARLATLRPARPRPPQTMAVPTQIVDKPASGPGKKRSLPCTNIIVQYPPNKMRSYYSQIFRSTERSARVALEKPMQTKRGILKKGQILNIRNRGARMKRLIDVSEAREICKDRTV</sequence>
<dbReference type="Proteomes" id="UP000299102">
    <property type="component" value="Unassembled WGS sequence"/>
</dbReference>
<dbReference type="EMBL" id="BGZK01000577">
    <property type="protein sequence ID" value="GBP51225.1"/>
    <property type="molecule type" value="Genomic_DNA"/>
</dbReference>
<evidence type="ECO:0000256" key="1">
    <source>
        <dbReference type="SAM" id="MobiDB-lite"/>
    </source>
</evidence>
<keyword evidence="3" id="KW-1185">Reference proteome</keyword>
<proteinExistence type="predicted"/>
<comment type="caution">
    <text evidence="2">The sequence shown here is derived from an EMBL/GenBank/DDBJ whole genome shotgun (WGS) entry which is preliminary data.</text>
</comment>